<feature type="transmembrane region" description="Helical" evidence="19">
    <location>
        <begin position="354"/>
        <end position="375"/>
    </location>
</feature>
<dbReference type="InterPro" id="IPR007110">
    <property type="entry name" value="Ig-like_dom"/>
</dbReference>
<dbReference type="AlphaFoldDB" id="A0AA88NP77"/>
<dbReference type="InterPro" id="IPR035897">
    <property type="entry name" value="Toll_tir_struct_dom_sf"/>
</dbReference>
<dbReference type="InterPro" id="IPR015621">
    <property type="entry name" value="IL-1_rcpt_fam"/>
</dbReference>
<dbReference type="PROSITE" id="PS50835">
    <property type="entry name" value="IG_LIKE"/>
    <property type="match status" value="2"/>
</dbReference>
<keyword evidence="11" id="KW-0520">NAD</keyword>
<dbReference type="PROSITE" id="PS50104">
    <property type="entry name" value="TIR"/>
    <property type="match status" value="1"/>
</dbReference>
<keyword evidence="8" id="KW-0677">Repeat</keyword>
<dbReference type="InterPro" id="IPR000157">
    <property type="entry name" value="TIR_dom"/>
</dbReference>
<keyword evidence="13" id="KW-1015">Disulfide bond</keyword>
<keyword evidence="15" id="KW-0325">Glycoprotein</keyword>
<dbReference type="GO" id="GO:0045920">
    <property type="term" value="P:negative regulation of exocytosis"/>
    <property type="evidence" value="ECO:0007669"/>
    <property type="project" value="TreeGrafter"/>
</dbReference>
<evidence type="ECO:0008006" key="24">
    <source>
        <dbReference type="Google" id="ProtNLM"/>
    </source>
</evidence>
<keyword evidence="14" id="KW-0675">Receptor</keyword>
<dbReference type="PRINTS" id="PR01536">
    <property type="entry name" value="INTRLKN1R12F"/>
</dbReference>
<dbReference type="Proteomes" id="UP001187415">
    <property type="component" value="Unassembled WGS sequence"/>
</dbReference>
<evidence type="ECO:0000256" key="17">
    <source>
        <dbReference type="ARBA" id="ARBA00057129"/>
    </source>
</evidence>
<dbReference type="GO" id="GO:0016787">
    <property type="term" value="F:hydrolase activity"/>
    <property type="evidence" value="ECO:0007669"/>
    <property type="project" value="UniProtKB-KW"/>
</dbReference>
<dbReference type="FunFam" id="3.40.50.10140:FF:000004">
    <property type="entry name" value="X-linked interleukin-1 receptor accessory protein-like 1"/>
    <property type="match status" value="1"/>
</dbReference>
<dbReference type="InterPro" id="IPR003599">
    <property type="entry name" value="Ig_sub"/>
</dbReference>
<reference evidence="22" key="1">
    <citation type="submission" date="2023-07" db="EMBL/GenBank/DDBJ databases">
        <title>Chromosome-level Genome Assembly of Striped Snakehead (Channa striata).</title>
        <authorList>
            <person name="Liu H."/>
        </authorList>
    </citation>
    <scope>NUCLEOTIDE SEQUENCE</scope>
    <source>
        <strain evidence="22">Gz</strain>
        <tissue evidence="22">Muscle</tissue>
    </source>
</reference>
<keyword evidence="6 19" id="KW-0812">Transmembrane</keyword>
<accession>A0AA88NP77</accession>
<evidence type="ECO:0000259" key="21">
    <source>
        <dbReference type="PROSITE" id="PS50835"/>
    </source>
</evidence>
<feature type="compositionally biased region" description="Low complexity" evidence="18">
    <location>
        <begin position="672"/>
        <end position="682"/>
    </location>
</feature>
<proteinExistence type="inferred from homology"/>
<evidence type="ECO:0000313" key="22">
    <source>
        <dbReference type="EMBL" id="KAK2856860.1"/>
    </source>
</evidence>
<evidence type="ECO:0000256" key="14">
    <source>
        <dbReference type="ARBA" id="ARBA00023170"/>
    </source>
</evidence>
<comment type="caution">
    <text evidence="22">The sequence shown here is derived from an EMBL/GenBank/DDBJ whole genome shotgun (WGS) entry which is preliminary data.</text>
</comment>
<evidence type="ECO:0000256" key="1">
    <source>
        <dbReference type="ARBA" id="ARBA00004251"/>
    </source>
</evidence>
<dbReference type="InterPro" id="IPR036179">
    <property type="entry name" value="Ig-like_dom_sf"/>
</dbReference>
<dbReference type="EMBL" id="JAUPFM010000003">
    <property type="protein sequence ID" value="KAK2856860.1"/>
    <property type="molecule type" value="Genomic_DNA"/>
</dbReference>
<keyword evidence="16" id="KW-0393">Immunoglobulin domain</keyword>
<dbReference type="PRINTS" id="PR01537">
    <property type="entry name" value="INTRLKN1R1F"/>
</dbReference>
<keyword evidence="5" id="KW-0963">Cytoplasm</keyword>
<keyword evidence="23" id="KW-1185">Reference proteome</keyword>
<dbReference type="SUPFAM" id="SSF48726">
    <property type="entry name" value="Immunoglobulin"/>
    <property type="match status" value="3"/>
</dbReference>
<evidence type="ECO:0000259" key="20">
    <source>
        <dbReference type="PROSITE" id="PS50104"/>
    </source>
</evidence>
<feature type="domain" description="Ig-like" evidence="21">
    <location>
        <begin position="98"/>
        <end position="186"/>
    </location>
</feature>
<evidence type="ECO:0000313" key="23">
    <source>
        <dbReference type="Proteomes" id="UP001187415"/>
    </source>
</evidence>
<feature type="domain" description="Ig-like" evidence="21">
    <location>
        <begin position="214"/>
        <end position="284"/>
    </location>
</feature>
<evidence type="ECO:0000256" key="18">
    <source>
        <dbReference type="SAM" id="MobiDB-lite"/>
    </source>
</evidence>
<dbReference type="Pfam" id="PF01582">
    <property type="entry name" value="TIR"/>
    <property type="match status" value="1"/>
</dbReference>
<dbReference type="SMART" id="SM00409">
    <property type="entry name" value="IG"/>
    <property type="match status" value="3"/>
</dbReference>
<feature type="region of interest" description="Disordered" evidence="18">
    <location>
        <begin position="670"/>
        <end position="695"/>
    </location>
</feature>
<organism evidence="22 23">
    <name type="scientific">Channa striata</name>
    <name type="common">Snakehead murrel</name>
    <name type="synonym">Ophicephalus striatus</name>
    <dbReference type="NCBI Taxonomy" id="64152"/>
    <lineage>
        <taxon>Eukaryota</taxon>
        <taxon>Metazoa</taxon>
        <taxon>Chordata</taxon>
        <taxon>Craniata</taxon>
        <taxon>Vertebrata</taxon>
        <taxon>Euteleostomi</taxon>
        <taxon>Actinopterygii</taxon>
        <taxon>Neopterygii</taxon>
        <taxon>Teleostei</taxon>
        <taxon>Neoteleostei</taxon>
        <taxon>Acanthomorphata</taxon>
        <taxon>Anabantaria</taxon>
        <taxon>Anabantiformes</taxon>
        <taxon>Channoidei</taxon>
        <taxon>Channidae</taxon>
        <taxon>Channa</taxon>
    </lineage>
</organism>
<evidence type="ECO:0000256" key="5">
    <source>
        <dbReference type="ARBA" id="ARBA00022490"/>
    </source>
</evidence>
<dbReference type="FunFam" id="2.60.40.10:FF:000220">
    <property type="entry name" value="X-linked interleukin-1 receptor accessory protein-like 1"/>
    <property type="match status" value="1"/>
</dbReference>
<protein>
    <recommendedName>
        <fullName evidence="24">Interleukin-1 receptor accessory protein-like 1</fullName>
    </recommendedName>
</protein>
<dbReference type="SMART" id="SM00255">
    <property type="entry name" value="TIR"/>
    <property type="match status" value="1"/>
</dbReference>
<feature type="domain" description="TIR" evidence="20">
    <location>
        <begin position="397"/>
        <end position="568"/>
    </location>
</feature>
<dbReference type="GO" id="GO:0005886">
    <property type="term" value="C:plasma membrane"/>
    <property type="evidence" value="ECO:0007669"/>
    <property type="project" value="UniProtKB-SubCell"/>
</dbReference>
<evidence type="ECO:0000256" key="16">
    <source>
        <dbReference type="ARBA" id="ARBA00023319"/>
    </source>
</evidence>
<dbReference type="GO" id="GO:0004908">
    <property type="term" value="F:interleukin-1 receptor activity"/>
    <property type="evidence" value="ECO:0007669"/>
    <property type="project" value="InterPro"/>
</dbReference>
<evidence type="ECO:0000256" key="3">
    <source>
        <dbReference type="ARBA" id="ARBA00009752"/>
    </source>
</evidence>
<evidence type="ECO:0000256" key="12">
    <source>
        <dbReference type="ARBA" id="ARBA00023136"/>
    </source>
</evidence>
<evidence type="ECO:0000256" key="8">
    <source>
        <dbReference type="ARBA" id="ARBA00022737"/>
    </source>
</evidence>
<dbReference type="FunFam" id="2.60.40.10:FF:000188">
    <property type="entry name" value="Interleukin-1 receptor accessory protein-like 1"/>
    <property type="match status" value="1"/>
</dbReference>
<comment type="similarity">
    <text evidence="3">Belongs to the interleukin-1 receptor family.</text>
</comment>
<name>A0AA88NP77_CHASR</name>
<dbReference type="InterPro" id="IPR004074">
    <property type="entry name" value="IL-1_rcpt_I/II-typ"/>
</dbReference>
<dbReference type="PANTHER" id="PTHR11890">
    <property type="entry name" value="INTERLEUKIN-1 RECEPTOR FAMILY MEMBER"/>
    <property type="match status" value="1"/>
</dbReference>
<evidence type="ECO:0000256" key="19">
    <source>
        <dbReference type="SAM" id="Phobius"/>
    </source>
</evidence>
<evidence type="ECO:0000256" key="13">
    <source>
        <dbReference type="ARBA" id="ARBA00023157"/>
    </source>
</evidence>
<keyword evidence="12 19" id="KW-0472">Membrane</keyword>
<evidence type="ECO:0000256" key="11">
    <source>
        <dbReference type="ARBA" id="ARBA00023027"/>
    </source>
</evidence>
<comment type="function">
    <text evidence="17">May regulate secretion and presynaptic differentiation through inhibition of the activity of N-type voltage-gated calcium channel. During presynaptic differentiation may regulate both synaptic vesicle accumulation in axon terminals and subsequent axon terminal remodeling.</text>
</comment>
<keyword evidence="4" id="KW-1003">Cell membrane</keyword>
<keyword evidence="10 19" id="KW-1133">Transmembrane helix</keyword>
<evidence type="ECO:0000256" key="4">
    <source>
        <dbReference type="ARBA" id="ARBA00022475"/>
    </source>
</evidence>
<dbReference type="PANTHER" id="PTHR11890:SF22">
    <property type="entry name" value="INTERLEUKIN-1 RECEPTOR ACCESSORY PROTEIN-LIKE 1"/>
    <property type="match status" value="1"/>
</dbReference>
<dbReference type="Gene3D" id="2.60.40.10">
    <property type="entry name" value="Immunoglobulins"/>
    <property type="match status" value="3"/>
</dbReference>
<evidence type="ECO:0000256" key="6">
    <source>
        <dbReference type="ARBA" id="ARBA00022692"/>
    </source>
</evidence>
<dbReference type="SUPFAM" id="SSF52200">
    <property type="entry name" value="Toll/Interleukin receptor TIR domain"/>
    <property type="match status" value="1"/>
</dbReference>
<evidence type="ECO:0000256" key="7">
    <source>
        <dbReference type="ARBA" id="ARBA00022729"/>
    </source>
</evidence>
<gene>
    <name evidence="22" type="ORF">Q5P01_005595</name>
</gene>
<keyword evidence="9" id="KW-0378">Hydrolase</keyword>
<dbReference type="GO" id="GO:0005737">
    <property type="term" value="C:cytoplasm"/>
    <property type="evidence" value="ECO:0007669"/>
    <property type="project" value="UniProtKB-SubCell"/>
</dbReference>
<evidence type="ECO:0000256" key="9">
    <source>
        <dbReference type="ARBA" id="ARBA00022801"/>
    </source>
</evidence>
<keyword evidence="7" id="KW-0732">Signal</keyword>
<evidence type="ECO:0000256" key="10">
    <source>
        <dbReference type="ARBA" id="ARBA00022989"/>
    </source>
</evidence>
<dbReference type="Gene3D" id="3.40.50.10140">
    <property type="entry name" value="Toll/interleukin-1 receptor homology (TIR) domain"/>
    <property type="match status" value="1"/>
</dbReference>
<comment type="subcellular location">
    <subcellularLocation>
        <location evidence="1">Cell membrane</location>
        <topology evidence="1">Single-pass type I membrane protein</topology>
    </subcellularLocation>
    <subcellularLocation>
        <location evidence="2">Cytoplasm</location>
    </subcellularLocation>
</comment>
<dbReference type="InterPro" id="IPR013783">
    <property type="entry name" value="Ig-like_fold"/>
</dbReference>
<sequence length="708" mass="81169">MQKQQRNLLTQVSSDSSFRPEEFLTRRDGAGLSPLTAECTLYSETAPGTGKKMKAPIPLLILLHTIVVHCLKVVSKRGSVEGCTDWSVDYLKYKVLLGEPVRIKCALFYGYIRANYTHAQAAGLSLMWYKSAGHGDFEEPISFDGTRMSKEEDAIWFRPAELEDVGYYSCVLRNSTYCMKVSMSLTVAENDTDLCYNSKMRFYEKAELSKSKDITCPGIEDYIQPGVEPQIVWYKECKPKQWRQTIERRRDTLSIKEVREDDIGNYTCELQFGNFVVRRTTELSHPNESMLSASTCRTIREHLGEQEVSISLTIESLEESDLGNYSCYVENGNGRRQANIQLTKKAELMYTVELAGGLGAILMLLICLVTLYKCYRIELMLFYRNHFGSEDIDGDNKDYDAYLSYTKVDPDQWSQETREEERFALEILPDVLEKHYGYKLFIPDRDLIPTGSFTNDHFQDDTRLLRAYIEDVARCVDQSKRLIIVMTPSYVVRRGWSIFELETRLRNMLVTGEIKVILIECAELRGIMNYQEVEALKHTIKMLTVIKWRGPSSNKLNSKFWKQLLYEMPFKRMEPLSISHEQVLDVSEQGPFSELQTVSAISMAAATSTAMATAHPDLRSTFHNSCHTQMRQKHYYRSYDYDLPPGGTLPPLSSLGNQHTYCNIPMTLINGQRPQSKSPRQQSLEEAHGNNAMLPLLPRETSISSVIW</sequence>
<evidence type="ECO:0000256" key="2">
    <source>
        <dbReference type="ARBA" id="ARBA00004496"/>
    </source>
</evidence>
<evidence type="ECO:0000256" key="15">
    <source>
        <dbReference type="ARBA" id="ARBA00023180"/>
    </source>
</evidence>